<evidence type="ECO:0000256" key="1">
    <source>
        <dbReference type="SAM" id="Phobius"/>
    </source>
</evidence>
<evidence type="ECO:0000313" key="2">
    <source>
        <dbReference type="EMBL" id="WGX76964.1"/>
    </source>
</evidence>
<accession>A0ABY8R601</accession>
<name>A0ABY8R601_PARBF</name>
<proteinExistence type="predicted"/>
<organism evidence="2 3">
    <name type="scientific">Paraclostridium bifermentans</name>
    <name type="common">Clostridium bifermentans</name>
    <dbReference type="NCBI Taxonomy" id="1490"/>
    <lineage>
        <taxon>Bacteria</taxon>
        <taxon>Bacillati</taxon>
        <taxon>Bacillota</taxon>
        <taxon>Clostridia</taxon>
        <taxon>Peptostreptococcales</taxon>
        <taxon>Peptostreptococcaceae</taxon>
        <taxon>Paraclostridium</taxon>
    </lineage>
</organism>
<evidence type="ECO:0000313" key="3">
    <source>
        <dbReference type="Proteomes" id="UP001239169"/>
    </source>
</evidence>
<dbReference type="Proteomes" id="UP001239169">
    <property type="component" value="Chromosome"/>
</dbReference>
<reference evidence="2 3" key="1">
    <citation type="submission" date="2023-04" db="EMBL/GenBank/DDBJ databases">
        <title>Bacteria Genome Submission.</title>
        <authorList>
            <person name="Isaac P."/>
        </authorList>
    </citation>
    <scope>NUCLEOTIDE SEQUENCE [LARGE SCALE GENOMIC DNA]</scope>
    <source>
        <strain evidence="2 3">SampleS7P1</strain>
    </source>
</reference>
<keyword evidence="1" id="KW-0812">Transmembrane</keyword>
<dbReference type="EMBL" id="CP124685">
    <property type="protein sequence ID" value="WGX76964.1"/>
    <property type="molecule type" value="Genomic_DNA"/>
</dbReference>
<keyword evidence="3" id="KW-1185">Reference proteome</keyword>
<gene>
    <name evidence="2" type="ORF">QJS64_08090</name>
</gene>
<keyword evidence="1" id="KW-1133">Transmembrane helix</keyword>
<keyword evidence="1" id="KW-0472">Membrane</keyword>
<protein>
    <submittedName>
        <fullName evidence="2">Uncharacterized protein</fullName>
    </submittedName>
</protein>
<sequence>MNKKVALISGIVIVGLIGGTLLFGSKKNDKTSELSNHVIKIEHALGTTEVKETPKR</sequence>
<feature type="transmembrane region" description="Helical" evidence="1">
    <location>
        <begin position="6"/>
        <end position="24"/>
    </location>
</feature>